<proteinExistence type="predicted"/>
<dbReference type="RefSeq" id="WP_212495664.1">
    <property type="nucleotide sequence ID" value="NZ_JAFCJH010000104.1"/>
</dbReference>
<evidence type="ECO:0000313" key="2">
    <source>
        <dbReference type="Proteomes" id="UP001315278"/>
    </source>
</evidence>
<keyword evidence="2" id="KW-1185">Reference proteome</keyword>
<accession>A0ABS5FY89</accession>
<dbReference type="EMBL" id="JAFCJH010000104">
    <property type="protein sequence ID" value="MBR0801747.1"/>
    <property type="molecule type" value="Genomic_DNA"/>
</dbReference>
<sequence length="180" mass="19257">MNFSELWLGLGCESGGEIVGGLAQQQGVLFSYGDLLKTPARVRSCSIDQRSATVGVGLGGAVSMNFLIGVNAPHAQFFGHPMDWGADFSVDLGLSGLAHYVRSLPEMIELAAIAKNFNGAGLKAAEVLTKYEANRRMIKDAFEGSSLRRWTIARISFRSRCLARAGGSGYRSRPNGKALS</sequence>
<gene>
    <name evidence="1" type="ORF">JQ615_41130</name>
</gene>
<comment type="caution">
    <text evidence="1">The sequence shown here is derived from an EMBL/GenBank/DDBJ whole genome shotgun (WGS) entry which is preliminary data.</text>
</comment>
<dbReference type="Proteomes" id="UP001315278">
    <property type="component" value="Unassembled WGS sequence"/>
</dbReference>
<protein>
    <submittedName>
        <fullName evidence="1">Uncharacterized protein</fullName>
    </submittedName>
</protein>
<reference evidence="2" key="1">
    <citation type="journal article" date="2021" name="ISME J.">
        <title>Evolutionary origin and ecological implication of a unique nif island in free-living Bradyrhizobium lineages.</title>
        <authorList>
            <person name="Tao J."/>
        </authorList>
    </citation>
    <scope>NUCLEOTIDE SEQUENCE [LARGE SCALE GENOMIC DNA]</scope>
    <source>
        <strain evidence="2">SZCCT0434</strain>
    </source>
</reference>
<evidence type="ECO:0000313" key="1">
    <source>
        <dbReference type="EMBL" id="MBR0801747.1"/>
    </source>
</evidence>
<name>A0ABS5FY89_9BRAD</name>
<organism evidence="1 2">
    <name type="scientific">Bradyrhizobium jicamae</name>
    <dbReference type="NCBI Taxonomy" id="280332"/>
    <lineage>
        <taxon>Bacteria</taxon>
        <taxon>Pseudomonadati</taxon>
        <taxon>Pseudomonadota</taxon>
        <taxon>Alphaproteobacteria</taxon>
        <taxon>Hyphomicrobiales</taxon>
        <taxon>Nitrobacteraceae</taxon>
        <taxon>Bradyrhizobium</taxon>
    </lineage>
</organism>